<dbReference type="Proteomes" id="UP001530377">
    <property type="component" value="Unassembled WGS sequence"/>
</dbReference>
<accession>A0ABD3SQS9</accession>
<evidence type="ECO:0000313" key="2">
    <source>
        <dbReference type="EMBL" id="KAL3826721.1"/>
    </source>
</evidence>
<reference evidence="2 3" key="1">
    <citation type="submission" date="2024-10" db="EMBL/GenBank/DDBJ databases">
        <title>Updated reference genomes for cyclostephanoid diatoms.</title>
        <authorList>
            <person name="Roberts W.R."/>
            <person name="Alverson A.J."/>
        </authorList>
    </citation>
    <scope>NUCLEOTIDE SEQUENCE [LARGE SCALE GENOMIC DNA]</scope>
    <source>
        <strain evidence="2 3">AJA228-03</strain>
    </source>
</reference>
<evidence type="ECO:0000256" key="1">
    <source>
        <dbReference type="SAM" id="MobiDB-lite"/>
    </source>
</evidence>
<protein>
    <submittedName>
        <fullName evidence="2">Uncharacterized protein</fullName>
    </submittedName>
</protein>
<dbReference type="EMBL" id="JALLPB020000015">
    <property type="protein sequence ID" value="KAL3826721.1"/>
    <property type="molecule type" value="Genomic_DNA"/>
</dbReference>
<organism evidence="2 3">
    <name type="scientific">Cyclostephanos tholiformis</name>
    <dbReference type="NCBI Taxonomy" id="382380"/>
    <lineage>
        <taxon>Eukaryota</taxon>
        <taxon>Sar</taxon>
        <taxon>Stramenopiles</taxon>
        <taxon>Ochrophyta</taxon>
        <taxon>Bacillariophyta</taxon>
        <taxon>Coscinodiscophyceae</taxon>
        <taxon>Thalassiosirophycidae</taxon>
        <taxon>Stephanodiscales</taxon>
        <taxon>Stephanodiscaceae</taxon>
        <taxon>Cyclostephanos</taxon>
    </lineage>
</organism>
<dbReference type="AlphaFoldDB" id="A0ABD3SQS9"/>
<sequence length="138" mass="15724">MHPFLVISLVHSRMAKTVLHFLSNVGNGLVDEVFELQAQGIKVDDDNEPLDEGAPPPPPIEENAPLNFTIPTHCPHRERNMIDERGKWAHHCWDEIASMTEFELFRMTFPEDFVKDVIIPTTNNKQQLGVAADAWRVL</sequence>
<comment type="caution">
    <text evidence="2">The sequence shown here is derived from an EMBL/GenBank/DDBJ whole genome shotgun (WGS) entry which is preliminary data.</text>
</comment>
<keyword evidence="3" id="KW-1185">Reference proteome</keyword>
<name>A0ABD3SQS9_9STRA</name>
<gene>
    <name evidence="2" type="ORF">ACHAXA_009330</name>
</gene>
<evidence type="ECO:0000313" key="3">
    <source>
        <dbReference type="Proteomes" id="UP001530377"/>
    </source>
</evidence>
<proteinExistence type="predicted"/>
<feature type="region of interest" description="Disordered" evidence="1">
    <location>
        <begin position="42"/>
        <end position="65"/>
    </location>
</feature>